<gene>
    <name evidence="10" type="ORF">E3Q01_04009</name>
    <name evidence="9" type="ORF">E3Q02_04042</name>
    <name evidence="8" type="ORF">E3Q03_04030</name>
    <name evidence="7" type="ORF">E3Q10_04072</name>
    <name evidence="6" type="ORF">E3Q17_03952</name>
    <name evidence="5" type="ORF">E3Q22_04017</name>
</gene>
<dbReference type="InterPro" id="IPR008978">
    <property type="entry name" value="HSP20-like_chaperone"/>
</dbReference>
<evidence type="ECO:0000256" key="3">
    <source>
        <dbReference type="RuleBase" id="RU003616"/>
    </source>
</evidence>
<dbReference type="Proteomes" id="UP000310708">
    <property type="component" value="Unassembled WGS sequence"/>
</dbReference>
<dbReference type="SUPFAM" id="SSF49764">
    <property type="entry name" value="HSP20-like chaperones"/>
    <property type="match status" value="1"/>
</dbReference>
<dbReference type="Gene3D" id="2.60.40.790">
    <property type="match status" value="1"/>
</dbReference>
<dbReference type="PROSITE" id="PS01031">
    <property type="entry name" value="SHSP"/>
    <property type="match status" value="1"/>
</dbReference>
<dbReference type="EMBL" id="SPRW01000067">
    <property type="protein sequence ID" value="TIC61116.1"/>
    <property type="molecule type" value="Genomic_DNA"/>
</dbReference>
<evidence type="ECO:0000313" key="13">
    <source>
        <dbReference type="Proteomes" id="UP000307169"/>
    </source>
</evidence>
<proteinExistence type="inferred from homology"/>
<evidence type="ECO:0000313" key="12">
    <source>
        <dbReference type="Proteomes" id="UP000305647"/>
    </source>
</evidence>
<sequence length="164" mass="18938">MKSTARTFYNQALRCTPALARHRALSPLHGFTNVPNFFFRPFEGFNDFTEEFRKLNEFRPSLDIKETEEGYTAQLDLPSMTKEDVEITLNEGVLTVDAKNTVDEKEAGKWHLRERNYSQQQITRSWSIPAGVTQEDIKARLDNGVLTISYPKPEEEPVKRISIE</sequence>
<dbReference type="OrthoDB" id="1431247at2759"/>
<evidence type="ECO:0000313" key="11">
    <source>
        <dbReference type="Proteomes" id="UP000305362"/>
    </source>
</evidence>
<dbReference type="EMBL" id="SPRH01000068">
    <property type="protein sequence ID" value="TIB96249.1"/>
    <property type="molecule type" value="Genomic_DNA"/>
</dbReference>
<evidence type="ECO:0000313" key="15">
    <source>
        <dbReference type="Proteomes" id="UP000310685"/>
    </source>
</evidence>
<evidence type="ECO:0000313" key="5">
    <source>
        <dbReference type="EMBL" id="TIB75434.1"/>
    </source>
</evidence>
<evidence type="ECO:0000259" key="4">
    <source>
        <dbReference type="PROSITE" id="PS01031"/>
    </source>
</evidence>
<feature type="domain" description="SHSP" evidence="4">
    <location>
        <begin position="53"/>
        <end position="164"/>
    </location>
</feature>
<organism evidence="6 13">
    <name type="scientific">Wallemia mellicola</name>
    <dbReference type="NCBI Taxonomy" id="1708541"/>
    <lineage>
        <taxon>Eukaryota</taxon>
        <taxon>Fungi</taxon>
        <taxon>Dikarya</taxon>
        <taxon>Basidiomycota</taxon>
        <taxon>Wallemiomycotina</taxon>
        <taxon>Wallemiomycetes</taxon>
        <taxon>Wallemiales</taxon>
        <taxon>Wallemiaceae</taxon>
        <taxon>Wallemia</taxon>
    </lineage>
</organism>
<dbReference type="InterPro" id="IPR002068">
    <property type="entry name" value="A-crystallin/Hsp20_dom"/>
</dbReference>
<evidence type="ECO:0000313" key="7">
    <source>
        <dbReference type="EMBL" id="TIC24445.1"/>
    </source>
</evidence>
<dbReference type="InterPro" id="IPR031107">
    <property type="entry name" value="Small_HSP"/>
</dbReference>
<evidence type="ECO:0000313" key="16">
    <source>
        <dbReference type="Proteomes" id="UP000310708"/>
    </source>
</evidence>
<evidence type="ECO:0000313" key="8">
    <source>
        <dbReference type="EMBL" id="TIC59092.1"/>
    </source>
</evidence>
<keyword evidence="1" id="KW-0346">Stress response</keyword>
<evidence type="ECO:0000256" key="1">
    <source>
        <dbReference type="ARBA" id="ARBA00023016"/>
    </source>
</evidence>
<evidence type="ECO:0000256" key="2">
    <source>
        <dbReference type="PROSITE-ProRule" id="PRU00285"/>
    </source>
</evidence>
<dbReference type="EMBL" id="SPRO01000071">
    <property type="protein sequence ID" value="TIC24445.1"/>
    <property type="molecule type" value="Genomic_DNA"/>
</dbReference>
<dbReference type="Proteomes" id="UP000310685">
    <property type="component" value="Unassembled WGS sequence"/>
</dbReference>
<comment type="caution">
    <text evidence="6">The sequence shown here is derived from an EMBL/GenBank/DDBJ whole genome shotgun (WGS) entry which is preliminary data.</text>
</comment>
<dbReference type="EMBL" id="SPRC01000064">
    <property type="protein sequence ID" value="TIB75434.1"/>
    <property type="molecule type" value="Genomic_DNA"/>
</dbReference>
<protein>
    <submittedName>
        <fullName evidence="6">HSP20-like chaperone</fullName>
    </submittedName>
</protein>
<reference evidence="11 12" key="1">
    <citation type="submission" date="2019-03" db="EMBL/GenBank/DDBJ databases">
        <title>Sequencing 25 genomes of Wallemia mellicola.</title>
        <authorList>
            <person name="Gostincar C."/>
        </authorList>
    </citation>
    <scope>NUCLEOTIDE SEQUENCE [LARGE SCALE GENOMIC DNA]</scope>
    <source>
        <strain evidence="6 13">EXF-1262</strain>
        <strain evidence="9 14">EXF-1274</strain>
        <strain evidence="8 11">EXF-1277</strain>
        <strain evidence="5 15">EXF-6152</strain>
        <strain evidence="10 16">EXF-757</strain>
        <strain evidence="7 12">EXF-8738</strain>
    </source>
</reference>
<dbReference type="PANTHER" id="PTHR11527">
    <property type="entry name" value="HEAT-SHOCK PROTEIN 20 FAMILY MEMBER"/>
    <property type="match status" value="1"/>
</dbReference>
<evidence type="ECO:0000313" key="10">
    <source>
        <dbReference type="EMBL" id="TIC62327.1"/>
    </source>
</evidence>
<evidence type="ECO:0000313" key="9">
    <source>
        <dbReference type="EMBL" id="TIC61116.1"/>
    </source>
</evidence>
<dbReference type="EMBL" id="SPRV01000071">
    <property type="protein sequence ID" value="TIC59092.1"/>
    <property type="molecule type" value="Genomic_DNA"/>
</dbReference>
<dbReference type="AlphaFoldDB" id="A0A4T0Q8D5"/>
<dbReference type="Proteomes" id="UP000307169">
    <property type="component" value="Unassembled WGS sequence"/>
</dbReference>
<name>A0A4T0Q8D5_9BASI</name>
<dbReference type="Proteomes" id="UP000305647">
    <property type="component" value="Unassembled WGS sequence"/>
</dbReference>
<dbReference type="EMBL" id="SPRX01000072">
    <property type="protein sequence ID" value="TIC62327.1"/>
    <property type="molecule type" value="Genomic_DNA"/>
</dbReference>
<dbReference type="Pfam" id="PF00011">
    <property type="entry name" value="HSP20"/>
    <property type="match status" value="1"/>
</dbReference>
<accession>A0A4T0Q8D5</accession>
<comment type="similarity">
    <text evidence="2 3">Belongs to the small heat shock protein (HSP20) family.</text>
</comment>
<evidence type="ECO:0000313" key="14">
    <source>
        <dbReference type="Proteomes" id="UP000309601"/>
    </source>
</evidence>
<dbReference type="Proteomes" id="UP000305362">
    <property type="component" value="Unassembled WGS sequence"/>
</dbReference>
<dbReference type="CDD" id="cd06464">
    <property type="entry name" value="ACD_sHsps-like"/>
    <property type="match status" value="1"/>
</dbReference>
<dbReference type="Proteomes" id="UP000309601">
    <property type="component" value="Unassembled WGS sequence"/>
</dbReference>
<evidence type="ECO:0000313" key="6">
    <source>
        <dbReference type="EMBL" id="TIB96249.1"/>
    </source>
</evidence>